<reference evidence="3 4" key="1">
    <citation type="submission" date="2020-03" db="EMBL/GenBank/DDBJ databases">
        <title>Above-ground endophytic microbial communities from plants in different locations in the United States.</title>
        <authorList>
            <person name="Frank C."/>
        </authorList>
    </citation>
    <scope>NUCLEOTIDE SEQUENCE [LARGE SCALE GENOMIC DNA]</scope>
    <source>
        <strain evidence="3 4">WW7</strain>
    </source>
</reference>
<feature type="transmembrane region" description="Helical" evidence="1">
    <location>
        <begin position="284"/>
        <end position="310"/>
    </location>
</feature>
<feature type="transmembrane region" description="Helical" evidence="1">
    <location>
        <begin position="210"/>
        <end position="228"/>
    </location>
</feature>
<feature type="transmembrane region" description="Helical" evidence="1">
    <location>
        <begin position="186"/>
        <end position="204"/>
    </location>
</feature>
<evidence type="ECO:0000313" key="3">
    <source>
        <dbReference type="EMBL" id="NII41720.1"/>
    </source>
</evidence>
<keyword evidence="3" id="KW-0456">Lyase</keyword>
<protein>
    <submittedName>
        <fullName evidence="3">Enzyme related to lactoylglutathione lyase</fullName>
    </submittedName>
</protein>
<comment type="caution">
    <text evidence="3">The sequence shown here is derived from an EMBL/GenBank/DDBJ whole genome shotgun (WGS) entry which is preliminary data.</text>
</comment>
<dbReference type="InterPro" id="IPR029068">
    <property type="entry name" value="Glyas_Bleomycin-R_OHBP_Dase"/>
</dbReference>
<dbReference type="PROSITE" id="PS51819">
    <property type="entry name" value="VOC"/>
    <property type="match status" value="1"/>
</dbReference>
<gene>
    <name evidence="3" type="ORF">E9228_002367</name>
</gene>
<keyword evidence="4" id="KW-1185">Reference proteome</keyword>
<dbReference type="Pfam" id="PF00903">
    <property type="entry name" value="Glyoxalase"/>
    <property type="match status" value="1"/>
</dbReference>
<organism evidence="3 4">
    <name type="scientific">Curtobacterium salicis</name>
    <dbReference type="NCBI Taxonomy" id="1779862"/>
    <lineage>
        <taxon>Bacteria</taxon>
        <taxon>Bacillati</taxon>
        <taxon>Actinomycetota</taxon>
        <taxon>Actinomycetes</taxon>
        <taxon>Micrococcales</taxon>
        <taxon>Microbacteriaceae</taxon>
        <taxon>Curtobacterium</taxon>
    </lineage>
</organism>
<dbReference type="InterPro" id="IPR037523">
    <property type="entry name" value="VOC_core"/>
</dbReference>
<evidence type="ECO:0000259" key="2">
    <source>
        <dbReference type="PROSITE" id="PS51819"/>
    </source>
</evidence>
<dbReference type="EMBL" id="JAAOYO010000003">
    <property type="protein sequence ID" value="NII41720.1"/>
    <property type="molecule type" value="Genomic_DNA"/>
</dbReference>
<dbReference type="Proteomes" id="UP001318300">
    <property type="component" value="Unassembled WGS sequence"/>
</dbReference>
<proteinExistence type="predicted"/>
<evidence type="ECO:0000313" key="4">
    <source>
        <dbReference type="Proteomes" id="UP001318300"/>
    </source>
</evidence>
<sequence length="356" mass="37993">MTTSTDRFATGGVGNVFFFVDDLEAAVTWYSARLGRDPVTRGGALVAFDLNGTTLTLHQQDDLNSPGPAGTSPYWTVEDVDAVVDDWTSNGATVHRGPKTVFTGERLCQLLDPFGNLFSVRQVTAGHDPAPPSGTSAVTAPHTLTADEAVQALPDRASAFYSALQNEHFVLESARSITVSESSSRASLYLTTLSSALVAFGFLARTDYALAFLTVIIPVVFLLGLFTYERLLETSLEDVAALESIQRIRGVYATLLPGAGRYFPRPSGPHGPNEMLPIGRRASWIGVFFTTATAIATVNSIVAGAGVAIITVQVLDEPAPSIVIGLGTAAFLALLHGLYQEYRYASLRTFLQDGRG</sequence>
<feature type="transmembrane region" description="Helical" evidence="1">
    <location>
        <begin position="322"/>
        <end position="339"/>
    </location>
</feature>
<feature type="domain" description="VOC" evidence="2">
    <location>
        <begin position="12"/>
        <end position="123"/>
    </location>
</feature>
<dbReference type="InterPro" id="IPR004360">
    <property type="entry name" value="Glyas_Fos-R_dOase_dom"/>
</dbReference>
<dbReference type="GO" id="GO:0016829">
    <property type="term" value="F:lyase activity"/>
    <property type="evidence" value="ECO:0007669"/>
    <property type="project" value="UniProtKB-KW"/>
</dbReference>
<dbReference type="SUPFAM" id="SSF54593">
    <property type="entry name" value="Glyoxalase/Bleomycin resistance protein/Dihydroxybiphenyl dioxygenase"/>
    <property type="match status" value="1"/>
</dbReference>
<keyword evidence="1" id="KW-1133">Transmembrane helix</keyword>
<name>A0ABX0TD54_9MICO</name>
<evidence type="ECO:0000256" key="1">
    <source>
        <dbReference type="SAM" id="Phobius"/>
    </source>
</evidence>
<keyword evidence="1" id="KW-0472">Membrane</keyword>
<dbReference type="RefSeq" id="WP_166780725.1">
    <property type="nucleotide sequence ID" value="NZ_JAAOYO010000003.1"/>
</dbReference>
<accession>A0ABX0TD54</accession>
<keyword evidence="1" id="KW-0812">Transmembrane</keyword>
<dbReference type="Gene3D" id="3.10.180.10">
    <property type="entry name" value="2,3-Dihydroxybiphenyl 1,2-Dioxygenase, domain 1"/>
    <property type="match status" value="1"/>
</dbReference>